<keyword evidence="5" id="KW-1185">Reference proteome</keyword>
<dbReference type="InterPro" id="IPR008462">
    <property type="entry name" value="CsbD"/>
</dbReference>
<comment type="similarity">
    <text evidence="1">Belongs to the UPF0337 (CsbD) family.</text>
</comment>
<evidence type="ECO:0000256" key="2">
    <source>
        <dbReference type="SAM" id="MobiDB-lite"/>
    </source>
</evidence>
<evidence type="ECO:0000313" key="5">
    <source>
        <dbReference type="Proteomes" id="UP000655287"/>
    </source>
</evidence>
<evidence type="ECO:0000313" key="4">
    <source>
        <dbReference type="EMBL" id="GII81473.1"/>
    </source>
</evidence>
<dbReference type="AlphaFoldDB" id="A0A919R936"/>
<protein>
    <submittedName>
        <fullName evidence="4">CsbD family protein</fullName>
    </submittedName>
</protein>
<feature type="compositionally biased region" description="Basic and acidic residues" evidence="2">
    <location>
        <begin position="28"/>
        <end position="65"/>
    </location>
</feature>
<comment type="caution">
    <text evidence="4">The sequence shown here is derived from an EMBL/GenBank/DDBJ whole genome shotgun (WGS) entry which is preliminary data.</text>
</comment>
<evidence type="ECO:0000259" key="3">
    <source>
        <dbReference type="Pfam" id="PF05532"/>
    </source>
</evidence>
<gene>
    <name evidence="4" type="ORF">Sru01_64550</name>
</gene>
<name>A0A919R936_9ACTN</name>
<dbReference type="Pfam" id="PF05532">
    <property type="entry name" value="CsbD"/>
    <property type="match status" value="1"/>
</dbReference>
<dbReference type="RefSeq" id="WP_203993778.1">
    <property type="nucleotide sequence ID" value="NZ_BOOU01000098.1"/>
</dbReference>
<proteinExistence type="inferred from homology"/>
<feature type="region of interest" description="Disordered" evidence="2">
    <location>
        <begin position="1"/>
        <end position="65"/>
    </location>
</feature>
<feature type="domain" description="CsbD-like" evidence="3">
    <location>
        <begin position="5"/>
        <end position="57"/>
    </location>
</feature>
<sequence length="65" mass="6982">MGADDKFANKAEELKGRAKQGIGDATDDERLRAEGEREEAGGKLKQAGERVKDAAHDVKRAVTGE</sequence>
<dbReference type="EMBL" id="BOOU01000098">
    <property type="protein sequence ID" value="GII81473.1"/>
    <property type="molecule type" value="Genomic_DNA"/>
</dbReference>
<dbReference type="Proteomes" id="UP000655287">
    <property type="component" value="Unassembled WGS sequence"/>
</dbReference>
<dbReference type="InterPro" id="IPR036629">
    <property type="entry name" value="YjbJ_sf"/>
</dbReference>
<organism evidence="4 5">
    <name type="scientific">Sphaerisporangium rufum</name>
    <dbReference type="NCBI Taxonomy" id="1381558"/>
    <lineage>
        <taxon>Bacteria</taxon>
        <taxon>Bacillati</taxon>
        <taxon>Actinomycetota</taxon>
        <taxon>Actinomycetes</taxon>
        <taxon>Streptosporangiales</taxon>
        <taxon>Streptosporangiaceae</taxon>
        <taxon>Sphaerisporangium</taxon>
    </lineage>
</organism>
<dbReference type="Gene3D" id="1.10.1470.10">
    <property type="entry name" value="YjbJ"/>
    <property type="match status" value="1"/>
</dbReference>
<feature type="compositionally biased region" description="Basic and acidic residues" evidence="2">
    <location>
        <begin position="1"/>
        <end position="16"/>
    </location>
</feature>
<dbReference type="SUPFAM" id="SSF69047">
    <property type="entry name" value="Hypothetical protein YjbJ"/>
    <property type="match status" value="1"/>
</dbReference>
<evidence type="ECO:0000256" key="1">
    <source>
        <dbReference type="ARBA" id="ARBA00009129"/>
    </source>
</evidence>
<reference evidence="4" key="1">
    <citation type="submission" date="2021-01" db="EMBL/GenBank/DDBJ databases">
        <title>Whole genome shotgun sequence of Sphaerisporangium rufum NBRC 109079.</title>
        <authorList>
            <person name="Komaki H."/>
            <person name="Tamura T."/>
        </authorList>
    </citation>
    <scope>NUCLEOTIDE SEQUENCE</scope>
    <source>
        <strain evidence="4">NBRC 109079</strain>
    </source>
</reference>
<accession>A0A919R936</accession>